<comment type="caution">
    <text evidence="2">The sequence shown here is derived from an EMBL/GenBank/DDBJ whole genome shotgun (WGS) entry which is preliminary data.</text>
</comment>
<feature type="compositionally biased region" description="Polar residues" evidence="1">
    <location>
        <begin position="33"/>
        <end position="45"/>
    </location>
</feature>
<dbReference type="Proteomes" id="UP000446866">
    <property type="component" value="Unassembled WGS sequence"/>
</dbReference>
<evidence type="ECO:0000256" key="1">
    <source>
        <dbReference type="SAM" id="MobiDB-lite"/>
    </source>
</evidence>
<dbReference type="AlphaFoldDB" id="A0A845QLK3"/>
<proteinExistence type="predicted"/>
<feature type="region of interest" description="Disordered" evidence="1">
    <location>
        <begin position="179"/>
        <end position="211"/>
    </location>
</feature>
<feature type="region of interest" description="Disordered" evidence="1">
    <location>
        <begin position="1"/>
        <end position="46"/>
    </location>
</feature>
<dbReference type="RefSeq" id="WP_160201858.1">
    <property type="nucleotide sequence ID" value="NZ_QXWK01000013.1"/>
</dbReference>
<dbReference type="EMBL" id="QXWK01000013">
    <property type="protein sequence ID" value="NBH61577.1"/>
    <property type="molecule type" value="Genomic_DNA"/>
</dbReference>
<organism evidence="2 3">
    <name type="scientific">Anaerotruncus colihominis</name>
    <dbReference type="NCBI Taxonomy" id="169435"/>
    <lineage>
        <taxon>Bacteria</taxon>
        <taxon>Bacillati</taxon>
        <taxon>Bacillota</taxon>
        <taxon>Clostridia</taxon>
        <taxon>Eubacteriales</taxon>
        <taxon>Oscillospiraceae</taxon>
        <taxon>Anaerotruncus</taxon>
    </lineage>
</organism>
<name>A0A845QLK3_9FIRM</name>
<feature type="compositionally biased region" description="Gly residues" evidence="1">
    <location>
        <begin position="17"/>
        <end position="28"/>
    </location>
</feature>
<gene>
    <name evidence="2" type="ORF">D0435_07930</name>
</gene>
<feature type="compositionally biased region" description="Gly residues" evidence="1">
    <location>
        <begin position="183"/>
        <end position="196"/>
    </location>
</feature>
<sequence length="211" mass="22462">MLKHKFGKIRPFMAPEGTGGGEGAGDTGSSGAQTGSNPNQQTQQAPAFDYEKLASIITGKQSVTEDTVLKSYFKHQGLSQEEMKQAIDAFKAEKAKNQPDPNALQVQAQQAQAAALRAEMEKESLLMAGEIGVDLKTIPYLMKMADVKDVIVEGKVDKEKLKEAINKVLEDVPQLKAQTETNGGNGFKFGASGSGGNNTATDDQLKAAFGL</sequence>
<evidence type="ECO:0000313" key="3">
    <source>
        <dbReference type="Proteomes" id="UP000446866"/>
    </source>
</evidence>
<reference evidence="2 3" key="1">
    <citation type="submission" date="2018-08" db="EMBL/GenBank/DDBJ databases">
        <title>Murine metabolic-syndrome-specific gut microbial biobank.</title>
        <authorList>
            <person name="Liu C."/>
        </authorList>
    </citation>
    <scope>NUCLEOTIDE SEQUENCE [LARGE SCALE GENOMIC DNA]</scope>
    <source>
        <strain evidence="2 3">28</strain>
    </source>
</reference>
<evidence type="ECO:0008006" key="4">
    <source>
        <dbReference type="Google" id="ProtNLM"/>
    </source>
</evidence>
<accession>A0A845QLK3</accession>
<evidence type="ECO:0000313" key="2">
    <source>
        <dbReference type="EMBL" id="NBH61577.1"/>
    </source>
</evidence>
<protein>
    <recommendedName>
        <fullName evidence="4">DUF4355 domain-containing protein</fullName>
    </recommendedName>
</protein>
<keyword evidence="3" id="KW-1185">Reference proteome</keyword>